<evidence type="ECO:0000313" key="2">
    <source>
        <dbReference type="EMBL" id="TDO24211.1"/>
    </source>
</evidence>
<dbReference type="GO" id="GO:0070006">
    <property type="term" value="F:metalloaminopeptidase activity"/>
    <property type="evidence" value="ECO:0007669"/>
    <property type="project" value="InterPro"/>
</dbReference>
<gene>
    <name evidence="2" type="ORF">CLV32_0500</name>
</gene>
<keyword evidence="2" id="KW-0378">Hydrolase</keyword>
<dbReference type="InterPro" id="IPR043472">
    <property type="entry name" value="Macro_dom-like"/>
</dbReference>
<dbReference type="EMBL" id="SNWM01000001">
    <property type="protein sequence ID" value="TDO24211.1"/>
    <property type="molecule type" value="Genomic_DNA"/>
</dbReference>
<proteinExistence type="predicted"/>
<sequence>MKPENPLAFDKNGITFSVLVQSPSATVTPLQIVCFFDSNKNQHYEGGTDAVNAHFSGAIAELRSNGIFSGRELETLLITPTQQQIPADQLLLIGLGDPDEVSLNLFEKVGYLIVLEAAKLNVTAFCFAPSLKDAGVSGLAADDVSAALAKGMQHALDTTAILSSKGLMRISVLKKITLLAGAPQAENAFKGLQRFFGN</sequence>
<accession>A0A4R6IPW6</accession>
<keyword evidence="2" id="KW-0645">Protease</keyword>
<keyword evidence="3" id="KW-1185">Reference proteome</keyword>
<dbReference type="InterPro" id="IPR008283">
    <property type="entry name" value="Peptidase_M17_N"/>
</dbReference>
<dbReference type="Gene3D" id="3.40.220.10">
    <property type="entry name" value="Leucine Aminopeptidase, subunit E, domain 1"/>
    <property type="match status" value="1"/>
</dbReference>
<dbReference type="GO" id="GO:0006508">
    <property type="term" value="P:proteolysis"/>
    <property type="evidence" value="ECO:0007669"/>
    <property type="project" value="InterPro"/>
</dbReference>
<dbReference type="SUPFAM" id="SSF52949">
    <property type="entry name" value="Macro domain-like"/>
    <property type="match status" value="1"/>
</dbReference>
<keyword evidence="2" id="KW-0031">Aminopeptidase</keyword>
<protein>
    <submittedName>
        <fullName evidence="2">Cytosol aminopeptidase family protein</fullName>
    </submittedName>
</protein>
<comment type="caution">
    <text evidence="2">The sequence shown here is derived from an EMBL/GenBank/DDBJ whole genome shotgun (WGS) entry which is preliminary data.</text>
</comment>
<dbReference type="RefSeq" id="WP_133552000.1">
    <property type="nucleotide sequence ID" value="NZ_SNWM01000001.1"/>
</dbReference>
<organism evidence="2 3">
    <name type="scientific">Pedobacter duraquae</name>
    <dbReference type="NCBI Taxonomy" id="425511"/>
    <lineage>
        <taxon>Bacteria</taxon>
        <taxon>Pseudomonadati</taxon>
        <taxon>Bacteroidota</taxon>
        <taxon>Sphingobacteriia</taxon>
        <taxon>Sphingobacteriales</taxon>
        <taxon>Sphingobacteriaceae</taxon>
        <taxon>Pedobacter</taxon>
    </lineage>
</organism>
<evidence type="ECO:0000259" key="1">
    <source>
        <dbReference type="Pfam" id="PF02789"/>
    </source>
</evidence>
<dbReference type="OrthoDB" id="796179at2"/>
<dbReference type="AlphaFoldDB" id="A0A4R6IPW6"/>
<evidence type="ECO:0000313" key="3">
    <source>
        <dbReference type="Proteomes" id="UP000295499"/>
    </source>
</evidence>
<reference evidence="2 3" key="1">
    <citation type="submission" date="2019-03" db="EMBL/GenBank/DDBJ databases">
        <title>Genomic Encyclopedia of Archaeal and Bacterial Type Strains, Phase II (KMG-II): from individual species to whole genera.</title>
        <authorList>
            <person name="Goeker M."/>
        </authorList>
    </citation>
    <scope>NUCLEOTIDE SEQUENCE [LARGE SCALE GENOMIC DNA]</scope>
    <source>
        <strain evidence="2 3">DSM 19034</strain>
    </source>
</reference>
<dbReference type="Pfam" id="PF02789">
    <property type="entry name" value="Peptidase_M17_N"/>
    <property type="match status" value="1"/>
</dbReference>
<feature type="domain" description="Peptidase M17 leucyl aminopeptidase N-terminal" evidence="1">
    <location>
        <begin position="32"/>
        <end position="155"/>
    </location>
</feature>
<name>A0A4R6IPW6_9SPHI</name>
<dbReference type="Proteomes" id="UP000295499">
    <property type="component" value="Unassembled WGS sequence"/>
</dbReference>